<feature type="transmembrane region" description="Helical" evidence="6">
    <location>
        <begin position="257"/>
        <end position="276"/>
    </location>
</feature>
<dbReference type="PANTHER" id="PTHR30482">
    <property type="entry name" value="HIGH-AFFINITY BRANCHED-CHAIN AMINO ACID TRANSPORT SYSTEM PERMEASE"/>
    <property type="match status" value="1"/>
</dbReference>
<evidence type="ECO:0000256" key="1">
    <source>
        <dbReference type="ARBA" id="ARBA00004651"/>
    </source>
</evidence>
<dbReference type="PANTHER" id="PTHR30482:SF20">
    <property type="entry name" value="HIGH-AFFINITY BRANCHED-CHAIN AMINO ACID TRANSPORT SYSTEM PERMEASE PROTEIN LIVM"/>
    <property type="match status" value="1"/>
</dbReference>
<dbReference type="STRING" id="696281.Desru_2287"/>
<reference evidence="8" key="1">
    <citation type="submission" date="2011-05" db="EMBL/GenBank/DDBJ databases">
        <title>Complete sequence of Desulfotomaculum ruminis DSM 2154.</title>
        <authorList>
            <person name="Lucas S."/>
            <person name="Copeland A."/>
            <person name="Lapidus A."/>
            <person name="Cheng J.-F."/>
            <person name="Goodwin L."/>
            <person name="Pitluck S."/>
            <person name="Lu M."/>
            <person name="Detter J.C."/>
            <person name="Han C."/>
            <person name="Tapia R."/>
            <person name="Land M."/>
            <person name="Hauser L."/>
            <person name="Kyrpides N."/>
            <person name="Ivanova N."/>
            <person name="Mikhailova N."/>
            <person name="Pagani I."/>
            <person name="Stams A.J.M."/>
            <person name="Plugge C.M."/>
            <person name="Muyzer G."/>
            <person name="Kuever J."/>
            <person name="Parshina S.N."/>
            <person name="Ivanova A.E."/>
            <person name="Nazina T.N."/>
            <person name="Brambilla E."/>
            <person name="Spring S."/>
            <person name="Klenk H.-P."/>
            <person name="Woyke T."/>
        </authorList>
    </citation>
    <scope>NUCLEOTIDE SEQUENCE [LARGE SCALE GENOMIC DNA]</scope>
    <source>
        <strain evidence="8">ATCC 23193 / DSM 2154 / NCIB 8452 / DL</strain>
    </source>
</reference>
<dbReference type="GO" id="GO:0005886">
    <property type="term" value="C:plasma membrane"/>
    <property type="evidence" value="ECO:0007669"/>
    <property type="project" value="UniProtKB-SubCell"/>
</dbReference>
<dbReference type="HOGENOM" id="CLU_031365_1_2_9"/>
<evidence type="ECO:0000313" key="7">
    <source>
        <dbReference type="EMBL" id="AEG60532.1"/>
    </source>
</evidence>
<keyword evidence="8" id="KW-1185">Reference proteome</keyword>
<evidence type="ECO:0000256" key="2">
    <source>
        <dbReference type="ARBA" id="ARBA00022475"/>
    </source>
</evidence>
<dbReference type="Proteomes" id="UP000009234">
    <property type="component" value="Chromosome"/>
</dbReference>
<keyword evidence="3 6" id="KW-0812">Transmembrane</keyword>
<keyword evidence="2" id="KW-1003">Cell membrane</keyword>
<accession>F6DLI4</accession>
<evidence type="ECO:0000256" key="6">
    <source>
        <dbReference type="SAM" id="Phobius"/>
    </source>
</evidence>
<evidence type="ECO:0000256" key="3">
    <source>
        <dbReference type="ARBA" id="ARBA00022692"/>
    </source>
</evidence>
<dbReference type="GO" id="GO:0015658">
    <property type="term" value="F:branched-chain amino acid transmembrane transporter activity"/>
    <property type="evidence" value="ECO:0007669"/>
    <property type="project" value="InterPro"/>
</dbReference>
<evidence type="ECO:0000256" key="4">
    <source>
        <dbReference type="ARBA" id="ARBA00022989"/>
    </source>
</evidence>
<gene>
    <name evidence="7" type="ordered locus">Desru_2287</name>
</gene>
<dbReference type="CDD" id="cd06581">
    <property type="entry name" value="TM_PBP1_LivM_like"/>
    <property type="match status" value="1"/>
</dbReference>
<protein>
    <submittedName>
        <fullName evidence="7">Inner-membrane translocator</fullName>
    </submittedName>
</protein>
<comment type="subcellular location">
    <subcellularLocation>
        <location evidence="1">Cell membrane</location>
        <topology evidence="1">Multi-pass membrane protein</topology>
    </subcellularLocation>
</comment>
<sequence>MITMDSIFSMFLNDYYIQVLTMLGIYLVAALGLHIITGVTGQLSFGHAAFLSIGAYTAAIFSLRLNAPFVLALLAGGLMASLWGVLLGYPTLRLTGDYLGIATLGFGEIVRVVFLNMSITGGALGLAGIPRSTTLTVVIVVVAISIWAMVRLENSRFGRSLIAIREDEIAAEAMGVNITASKIAAFAIGTFLAGVSGGLYAHLLQYLNPSDFSFSRSFEFLTFIVLGGLGSIPGVLLGTTVLTLAPEFLRTIADYRMMVYGLLMVVMMIVRPRGLLGGVKISRLLSRKKGQDKDPDVPSKANEWR</sequence>
<dbReference type="EMBL" id="CP002780">
    <property type="protein sequence ID" value="AEG60532.1"/>
    <property type="molecule type" value="Genomic_DNA"/>
</dbReference>
<feature type="transmembrane region" description="Helical" evidence="6">
    <location>
        <begin position="43"/>
        <end position="63"/>
    </location>
</feature>
<keyword evidence="5 6" id="KW-0472">Membrane</keyword>
<dbReference type="AlphaFoldDB" id="F6DLI4"/>
<feature type="transmembrane region" description="Helical" evidence="6">
    <location>
        <begin position="15"/>
        <end position="36"/>
    </location>
</feature>
<organism evidence="7 8">
    <name type="scientific">Desulforamulus ruminis (strain ATCC 23193 / DSM 2154 / NCIMB 8452 / DL)</name>
    <name type="common">Desulfotomaculum ruminis</name>
    <dbReference type="NCBI Taxonomy" id="696281"/>
    <lineage>
        <taxon>Bacteria</taxon>
        <taxon>Bacillati</taxon>
        <taxon>Bacillota</taxon>
        <taxon>Clostridia</taxon>
        <taxon>Eubacteriales</taxon>
        <taxon>Peptococcaceae</taxon>
        <taxon>Desulforamulus</taxon>
    </lineage>
</organism>
<name>F6DLI4_DESRL</name>
<dbReference type="KEGG" id="dru:Desru_2287"/>
<keyword evidence="4 6" id="KW-1133">Transmembrane helix</keyword>
<feature type="transmembrane region" description="Helical" evidence="6">
    <location>
        <begin position="135"/>
        <end position="152"/>
    </location>
</feature>
<feature type="transmembrane region" description="Helical" evidence="6">
    <location>
        <begin position="183"/>
        <end position="203"/>
    </location>
</feature>
<reference evidence="7 8" key="2">
    <citation type="journal article" date="2012" name="Stand. Genomic Sci.">
        <title>Complete genome sequence of the sulfate-reducing firmicute Desulfotomaculum ruminis type strain (DL(T)).</title>
        <authorList>
            <person name="Spring S."/>
            <person name="Visser M."/>
            <person name="Lu M."/>
            <person name="Copeland A."/>
            <person name="Lapidus A."/>
            <person name="Lucas S."/>
            <person name="Cheng J.F."/>
            <person name="Han C."/>
            <person name="Tapia R."/>
            <person name="Goodwin L.A."/>
            <person name="Pitluck S."/>
            <person name="Ivanova N."/>
            <person name="Land M."/>
            <person name="Hauser L."/>
            <person name="Larimer F."/>
            <person name="Rohde M."/>
            <person name="Goker M."/>
            <person name="Detter J.C."/>
            <person name="Kyrpides N.C."/>
            <person name="Woyke T."/>
            <person name="Schaap P.J."/>
            <person name="Plugge C.M."/>
            <person name="Muyzer G."/>
            <person name="Kuever J."/>
            <person name="Pereira I.A."/>
            <person name="Parshina S.N."/>
            <person name="Bernier-Latmani R."/>
            <person name="Stams A.J."/>
            <person name="Klenk H.P."/>
        </authorList>
    </citation>
    <scope>NUCLEOTIDE SEQUENCE [LARGE SCALE GENOMIC DNA]</scope>
    <source>
        <strain evidence="8">ATCC 23193 / DSM 2154 / NCIB 8452 / DL</strain>
    </source>
</reference>
<proteinExistence type="predicted"/>
<feature type="transmembrane region" description="Helical" evidence="6">
    <location>
        <begin position="223"/>
        <end position="245"/>
    </location>
</feature>
<dbReference type="InterPro" id="IPR043428">
    <property type="entry name" value="LivM-like"/>
</dbReference>
<evidence type="ECO:0000256" key="5">
    <source>
        <dbReference type="ARBA" id="ARBA00023136"/>
    </source>
</evidence>
<evidence type="ECO:0000313" key="8">
    <source>
        <dbReference type="Proteomes" id="UP000009234"/>
    </source>
</evidence>
<dbReference type="Pfam" id="PF02653">
    <property type="entry name" value="BPD_transp_2"/>
    <property type="match status" value="1"/>
</dbReference>
<dbReference type="InterPro" id="IPR001851">
    <property type="entry name" value="ABC_transp_permease"/>
</dbReference>
<dbReference type="eggNOG" id="COG4177">
    <property type="taxonomic scope" value="Bacteria"/>
</dbReference>
<feature type="transmembrane region" description="Helical" evidence="6">
    <location>
        <begin position="69"/>
        <end position="89"/>
    </location>
</feature>